<comment type="caution">
    <text evidence="2">The sequence shown here is derived from an EMBL/GenBank/DDBJ whole genome shotgun (WGS) entry which is preliminary data.</text>
</comment>
<feature type="compositionally biased region" description="Polar residues" evidence="1">
    <location>
        <begin position="7"/>
        <end position="21"/>
    </location>
</feature>
<evidence type="ECO:0000256" key="1">
    <source>
        <dbReference type="SAM" id="MobiDB-lite"/>
    </source>
</evidence>
<accession>A0A8S4BXA4</accession>
<feature type="region of interest" description="Disordered" evidence="1">
    <location>
        <begin position="1"/>
        <end position="23"/>
    </location>
</feature>
<reference evidence="2" key="1">
    <citation type="submission" date="2021-06" db="EMBL/GenBank/DDBJ databases">
        <authorList>
            <person name="Nardi T."/>
            <person name="Nardi T."/>
        </authorList>
    </citation>
    <scope>NUCLEOTIDE SEQUENCE</scope>
</reference>
<dbReference type="EMBL" id="CAJVAF010000346">
    <property type="protein sequence ID" value="CAG7599503.1"/>
    <property type="molecule type" value="Genomic_DNA"/>
</dbReference>
<keyword evidence="3" id="KW-1185">Reference proteome</keyword>
<dbReference type="Proteomes" id="UP000837675">
    <property type="component" value="Unassembled WGS sequence"/>
</dbReference>
<dbReference type="AlphaFoldDB" id="A0A8S4BXA4"/>
<organism evidence="2 3">
    <name type="scientific">Hyalomma marginatum</name>
    <dbReference type="NCBI Taxonomy" id="34627"/>
    <lineage>
        <taxon>Eukaryota</taxon>
        <taxon>Metazoa</taxon>
        <taxon>Ecdysozoa</taxon>
        <taxon>Arthropoda</taxon>
        <taxon>Chelicerata</taxon>
        <taxon>Arachnida</taxon>
        <taxon>Acari</taxon>
        <taxon>Parasitiformes</taxon>
        <taxon>Ixodida</taxon>
        <taxon>Ixodoidea</taxon>
        <taxon>Ixodidae</taxon>
        <taxon>Hyalomminae</taxon>
        <taxon>Hyalomma</taxon>
    </lineage>
</organism>
<proteinExistence type="predicted"/>
<protein>
    <submittedName>
        <fullName evidence="2">Uncharacterized protein</fullName>
    </submittedName>
</protein>
<sequence length="63" mass="6826">MRPLMNYSPNCKDSKRNSSPTIPLINPTLQDDAEPSEYPTSPIVIDVGQVTIGHNVVMVVTSG</sequence>
<evidence type="ECO:0000313" key="2">
    <source>
        <dbReference type="EMBL" id="CAG7599503.1"/>
    </source>
</evidence>
<name>A0A8S4BXA4_9ACAR</name>
<gene>
    <name evidence="2" type="ORF">MHYMCMPASI_01104</name>
</gene>
<evidence type="ECO:0000313" key="3">
    <source>
        <dbReference type="Proteomes" id="UP000837675"/>
    </source>
</evidence>